<protein>
    <submittedName>
        <fullName evidence="1">dUTPase</fullName>
    </submittedName>
</protein>
<dbReference type="EMBL" id="WMIB01000003">
    <property type="protein sequence ID" value="MTH52900.1"/>
    <property type="molecule type" value="Genomic_DNA"/>
</dbReference>
<dbReference type="InterPro" id="IPR016947">
    <property type="entry name" value="UCP030140"/>
</dbReference>
<keyword evidence="2" id="KW-1185">Reference proteome</keyword>
<dbReference type="SUPFAM" id="SSF101386">
    <property type="entry name" value="all-alpha NTP pyrophosphatases"/>
    <property type="match status" value="1"/>
</dbReference>
<dbReference type="Proteomes" id="UP000434639">
    <property type="component" value="Unassembled WGS sequence"/>
</dbReference>
<comment type="caution">
    <text evidence="1">The sequence shown here is derived from an EMBL/GenBank/DDBJ whole genome shotgun (WGS) entry which is preliminary data.</text>
</comment>
<dbReference type="Gene3D" id="1.10.4010.10">
    <property type="entry name" value="Type II deoxyuridine triphosphatase"/>
    <property type="match status" value="1"/>
</dbReference>
<accession>A0A7X2S449</accession>
<evidence type="ECO:0000313" key="2">
    <source>
        <dbReference type="Proteomes" id="UP000434639"/>
    </source>
</evidence>
<dbReference type="CDD" id="cd11527">
    <property type="entry name" value="NTP-PPase_dUTPase"/>
    <property type="match status" value="1"/>
</dbReference>
<dbReference type="AlphaFoldDB" id="A0A7X2S449"/>
<reference evidence="1 2" key="1">
    <citation type="journal article" date="2017" name="Int. J. Syst. Evol. Microbiol.">
        <title>Bacillus mangrovi sp. nov., isolated from a sediment sample from a mangrove forest.</title>
        <authorList>
            <person name="Gupta V."/>
            <person name="Singh P.K."/>
            <person name="Korpole S."/>
            <person name="Tanuku N.R.S."/>
            <person name="Pinnaka A.K."/>
        </authorList>
    </citation>
    <scope>NUCLEOTIDE SEQUENCE [LARGE SCALE GENOMIC DNA]</scope>
    <source>
        <strain evidence="1 2">KCTC 33872</strain>
    </source>
</reference>
<gene>
    <name evidence="1" type="ORF">GKZ89_05710</name>
</gene>
<evidence type="ECO:0000313" key="1">
    <source>
        <dbReference type="EMBL" id="MTH52900.1"/>
    </source>
</evidence>
<sequence length="164" mass="19103">MNIKALFAMQKELDAKIERQHGLENENLIQRKTLALLVELGELANETRCFKFWSKKAASERSIILEEYVDGIHFILSLGLEHQYESQTSLKHMKDSKETDLTHQFLMVYDAVSLFDKSPDLQAYLTVFGEYLYLGQLLGFAPKEIEQAYLLKNEINHERQQQGY</sequence>
<proteinExistence type="predicted"/>
<dbReference type="InterPro" id="IPR014871">
    <property type="entry name" value="dUTPase/dCTP_pyrophosphatase"/>
</dbReference>
<dbReference type="PIRSF" id="PIRSF030140">
    <property type="entry name" value="UCP030140"/>
    <property type="match status" value="1"/>
</dbReference>
<name>A0A7X2S449_9BACI</name>
<organism evidence="1 2">
    <name type="scientific">Metabacillus mangrovi</name>
    <dbReference type="NCBI Taxonomy" id="1491830"/>
    <lineage>
        <taxon>Bacteria</taxon>
        <taxon>Bacillati</taxon>
        <taxon>Bacillota</taxon>
        <taxon>Bacilli</taxon>
        <taxon>Bacillales</taxon>
        <taxon>Bacillaceae</taxon>
        <taxon>Metabacillus</taxon>
    </lineage>
</organism>
<dbReference type="OrthoDB" id="5506143at2"/>
<dbReference type="RefSeq" id="WP_155111435.1">
    <property type="nucleotide sequence ID" value="NZ_WMIB01000003.1"/>
</dbReference>
<dbReference type="Pfam" id="PF08761">
    <property type="entry name" value="dUTPase_2"/>
    <property type="match status" value="1"/>
</dbReference>